<dbReference type="Pfam" id="PF03061">
    <property type="entry name" value="4HBT"/>
    <property type="match status" value="1"/>
</dbReference>
<dbReference type="PANTHER" id="PTHR21660">
    <property type="entry name" value="THIOESTERASE SUPERFAMILY MEMBER-RELATED"/>
    <property type="match status" value="1"/>
</dbReference>
<proteinExistence type="inferred from homology"/>
<dbReference type="EMBL" id="RWGY01000007">
    <property type="protein sequence ID" value="TVU39394.1"/>
    <property type="molecule type" value="Genomic_DNA"/>
</dbReference>
<feature type="domain" description="Thioesterase" evidence="4">
    <location>
        <begin position="244"/>
        <end position="321"/>
    </location>
</feature>
<dbReference type="InterPro" id="IPR029069">
    <property type="entry name" value="HotDog_dom_sf"/>
</dbReference>
<feature type="signal peptide" evidence="3">
    <location>
        <begin position="1"/>
        <end position="28"/>
    </location>
</feature>
<feature type="region of interest" description="Disordered" evidence="2">
    <location>
        <begin position="164"/>
        <end position="189"/>
    </location>
</feature>
<feature type="region of interest" description="Disordered" evidence="2">
    <location>
        <begin position="25"/>
        <end position="51"/>
    </location>
</feature>
<gene>
    <name evidence="5" type="ORF">EJB05_12809</name>
</gene>
<dbReference type="Gene3D" id="3.10.129.10">
    <property type="entry name" value="Hotdog Thioesterase"/>
    <property type="match status" value="2"/>
</dbReference>
<dbReference type="SUPFAM" id="SSF54637">
    <property type="entry name" value="Thioesterase/thiol ester dehydrase-isomerase"/>
    <property type="match status" value="2"/>
</dbReference>
<sequence length="336" mass="35184">MHTHAARGPNFWALGRLTLSTVVSPVQTASKGRTEEKMPPPEGEPQQRLSPAESRALTLRFFHSLGKDVPLPASAEQPDAFHALVRAILSSAAVSTSPAPRVSCTLTVSPAVTNKYNTLHGGAVAAVADAVGMACARAAAGDKEMFLGELSNAYLSAARLHSGAASQRAEETMPPPSQPQEDQGQQMLPPAESRARTLAFFRALGPDAYSALVRALLSSAAVSAAPAPRVSCTLTVSPAVTNVYNTLHGGMVAAVAEAVGMACAQAAAGDKEMLLGELSTAYLAAARVDSEVDVEAQILRKGRSVVVTTIEFRLKDTKKLCYTSRATFYIMPVASL</sequence>
<dbReference type="FunFam" id="3.10.129.10:FF:000060">
    <property type="entry name" value="Os07g0463500 protein"/>
    <property type="match status" value="1"/>
</dbReference>
<feature type="non-terminal residue" evidence="5">
    <location>
        <position position="1"/>
    </location>
</feature>
<reference evidence="5 6" key="1">
    <citation type="journal article" date="2019" name="Sci. Rep.">
        <title>A high-quality genome of Eragrostis curvula grass provides insights into Poaceae evolution and supports new strategies to enhance forage quality.</title>
        <authorList>
            <person name="Carballo J."/>
            <person name="Santos B.A.C.M."/>
            <person name="Zappacosta D."/>
            <person name="Garbus I."/>
            <person name="Selva J.P."/>
            <person name="Gallo C.A."/>
            <person name="Diaz A."/>
            <person name="Albertini E."/>
            <person name="Caccamo M."/>
            <person name="Echenique V."/>
        </authorList>
    </citation>
    <scope>NUCLEOTIDE SEQUENCE [LARGE SCALE GENOMIC DNA]</scope>
    <source>
        <strain evidence="6">cv. Victoria</strain>
        <tissue evidence="5">Leaf</tissue>
    </source>
</reference>
<evidence type="ECO:0000256" key="3">
    <source>
        <dbReference type="SAM" id="SignalP"/>
    </source>
</evidence>
<evidence type="ECO:0000313" key="6">
    <source>
        <dbReference type="Proteomes" id="UP000324897"/>
    </source>
</evidence>
<evidence type="ECO:0000256" key="2">
    <source>
        <dbReference type="SAM" id="MobiDB-lite"/>
    </source>
</evidence>
<name>A0A5J9VVI5_9POAL</name>
<evidence type="ECO:0000256" key="1">
    <source>
        <dbReference type="ARBA" id="ARBA00008324"/>
    </source>
</evidence>
<comment type="similarity">
    <text evidence="1">Belongs to the thioesterase PaaI family.</text>
</comment>
<dbReference type="AlphaFoldDB" id="A0A5J9VVI5"/>
<keyword evidence="6" id="KW-1185">Reference proteome</keyword>
<feature type="chain" id="PRO_5023880747" description="Thioesterase domain-containing protein" evidence="3">
    <location>
        <begin position="29"/>
        <end position="336"/>
    </location>
</feature>
<dbReference type="PANTHER" id="PTHR21660:SF12">
    <property type="entry name" value="OS07G0462700 PROTEIN"/>
    <property type="match status" value="1"/>
</dbReference>
<dbReference type="InterPro" id="IPR006683">
    <property type="entry name" value="Thioestr_dom"/>
</dbReference>
<evidence type="ECO:0000313" key="5">
    <source>
        <dbReference type="EMBL" id="TVU39394.1"/>
    </source>
</evidence>
<evidence type="ECO:0000259" key="4">
    <source>
        <dbReference type="Pfam" id="PF03061"/>
    </source>
</evidence>
<organism evidence="5 6">
    <name type="scientific">Eragrostis curvula</name>
    <name type="common">weeping love grass</name>
    <dbReference type="NCBI Taxonomy" id="38414"/>
    <lineage>
        <taxon>Eukaryota</taxon>
        <taxon>Viridiplantae</taxon>
        <taxon>Streptophyta</taxon>
        <taxon>Embryophyta</taxon>
        <taxon>Tracheophyta</taxon>
        <taxon>Spermatophyta</taxon>
        <taxon>Magnoliopsida</taxon>
        <taxon>Liliopsida</taxon>
        <taxon>Poales</taxon>
        <taxon>Poaceae</taxon>
        <taxon>PACMAD clade</taxon>
        <taxon>Chloridoideae</taxon>
        <taxon>Eragrostideae</taxon>
        <taxon>Eragrostidinae</taxon>
        <taxon>Eragrostis</taxon>
    </lineage>
</organism>
<dbReference type="OrthoDB" id="46529at2759"/>
<dbReference type="Gramene" id="TVU39394">
    <property type="protein sequence ID" value="TVU39394"/>
    <property type="gene ID" value="EJB05_12809"/>
</dbReference>
<dbReference type="InterPro" id="IPR039298">
    <property type="entry name" value="ACOT13"/>
</dbReference>
<keyword evidence="3" id="KW-0732">Signal</keyword>
<protein>
    <recommendedName>
        <fullName evidence="4">Thioesterase domain-containing protein</fullName>
    </recommendedName>
</protein>
<accession>A0A5J9VVI5</accession>
<dbReference type="CDD" id="cd03443">
    <property type="entry name" value="PaaI_thioesterase"/>
    <property type="match status" value="1"/>
</dbReference>
<dbReference type="Proteomes" id="UP000324897">
    <property type="component" value="Chromosome 4"/>
</dbReference>
<dbReference type="GO" id="GO:0047617">
    <property type="term" value="F:fatty acyl-CoA hydrolase activity"/>
    <property type="evidence" value="ECO:0007669"/>
    <property type="project" value="InterPro"/>
</dbReference>
<comment type="caution">
    <text evidence="5">The sequence shown here is derived from an EMBL/GenBank/DDBJ whole genome shotgun (WGS) entry which is preliminary data.</text>
</comment>